<dbReference type="Pfam" id="PF01120">
    <property type="entry name" value="Alpha_L_fucos"/>
    <property type="match status" value="1"/>
</dbReference>
<proteinExistence type="inferred from homology"/>
<dbReference type="GO" id="GO:0005764">
    <property type="term" value="C:lysosome"/>
    <property type="evidence" value="ECO:0007669"/>
    <property type="project" value="TreeGrafter"/>
</dbReference>
<evidence type="ECO:0000313" key="10">
    <source>
        <dbReference type="Proteomes" id="UP000346198"/>
    </source>
</evidence>
<dbReference type="GO" id="GO:0016139">
    <property type="term" value="P:glycoside catabolic process"/>
    <property type="evidence" value="ECO:0007669"/>
    <property type="project" value="TreeGrafter"/>
</dbReference>
<evidence type="ECO:0000256" key="3">
    <source>
        <dbReference type="ARBA" id="ARBA00012662"/>
    </source>
</evidence>
<dbReference type="SUPFAM" id="SSF51445">
    <property type="entry name" value="(Trans)glycosidases"/>
    <property type="match status" value="1"/>
</dbReference>
<dbReference type="EMBL" id="CAAHFH010000001">
    <property type="protein sequence ID" value="VGO19224.1"/>
    <property type="molecule type" value="Genomic_DNA"/>
</dbReference>
<gene>
    <name evidence="9" type="ORF">SCARR_01281</name>
</gene>
<keyword evidence="4 7" id="KW-0732">Signal</keyword>
<dbReference type="PANTHER" id="PTHR10030:SF37">
    <property type="entry name" value="ALPHA-L-FUCOSIDASE-RELATED"/>
    <property type="match status" value="1"/>
</dbReference>
<dbReference type="InterPro" id="IPR008979">
    <property type="entry name" value="Galactose-bd-like_sf"/>
</dbReference>
<dbReference type="PROSITE" id="PS50022">
    <property type="entry name" value="FA58C_3"/>
    <property type="match status" value="1"/>
</dbReference>
<comment type="similarity">
    <text evidence="2">Belongs to the glycosyl hydrolase 29 family.</text>
</comment>
<evidence type="ECO:0000313" key="9">
    <source>
        <dbReference type="EMBL" id="VGO19224.1"/>
    </source>
</evidence>
<dbReference type="InterPro" id="IPR016286">
    <property type="entry name" value="FUC_metazoa-typ"/>
</dbReference>
<dbReference type="Gene3D" id="3.20.20.80">
    <property type="entry name" value="Glycosidases"/>
    <property type="match status" value="1"/>
</dbReference>
<evidence type="ECO:0000259" key="8">
    <source>
        <dbReference type="PROSITE" id="PS50022"/>
    </source>
</evidence>
<dbReference type="GO" id="GO:0004560">
    <property type="term" value="F:alpha-L-fucosidase activity"/>
    <property type="evidence" value="ECO:0007669"/>
    <property type="project" value="InterPro"/>
</dbReference>
<feature type="signal peptide" evidence="7">
    <location>
        <begin position="1"/>
        <end position="18"/>
    </location>
</feature>
<dbReference type="SMART" id="SM00812">
    <property type="entry name" value="Alpha_L_fucos"/>
    <property type="match status" value="1"/>
</dbReference>
<dbReference type="InterPro" id="IPR000933">
    <property type="entry name" value="Glyco_hydro_29"/>
</dbReference>
<comment type="function">
    <text evidence="1">Alpha-L-fucosidase is responsible for hydrolyzing the alpha-1,6-linked fucose joined to the reducing-end N-acetylglucosamine of the carbohydrate moieties of glycoproteins.</text>
</comment>
<evidence type="ECO:0000256" key="2">
    <source>
        <dbReference type="ARBA" id="ARBA00007951"/>
    </source>
</evidence>
<keyword evidence="10" id="KW-1185">Reference proteome</keyword>
<dbReference type="PRINTS" id="PR00741">
    <property type="entry name" value="GLHYDRLASE29"/>
</dbReference>
<feature type="domain" description="F5/8 type C" evidence="8">
    <location>
        <begin position="436"/>
        <end position="584"/>
    </location>
</feature>
<evidence type="ECO:0000256" key="7">
    <source>
        <dbReference type="SAM" id="SignalP"/>
    </source>
</evidence>
<dbReference type="Proteomes" id="UP000346198">
    <property type="component" value="Unassembled WGS sequence"/>
</dbReference>
<evidence type="ECO:0000256" key="1">
    <source>
        <dbReference type="ARBA" id="ARBA00004071"/>
    </source>
</evidence>
<name>A0A6C2UIS9_9BACT</name>
<dbReference type="SUPFAM" id="SSF49785">
    <property type="entry name" value="Galactose-binding domain-like"/>
    <property type="match status" value="1"/>
</dbReference>
<evidence type="ECO:0000256" key="4">
    <source>
        <dbReference type="ARBA" id="ARBA00022729"/>
    </source>
</evidence>
<dbReference type="GO" id="GO:0006004">
    <property type="term" value="P:fucose metabolic process"/>
    <property type="evidence" value="ECO:0007669"/>
    <property type="project" value="InterPro"/>
</dbReference>
<evidence type="ECO:0000256" key="6">
    <source>
        <dbReference type="ARBA" id="ARBA00023295"/>
    </source>
</evidence>
<dbReference type="InterPro" id="IPR057739">
    <property type="entry name" value="Glyco_hydro_29_N"/>
</dbReference>
<organism evidence="9 10">
    <name type="scientific">Pontiella sulfatireligans</name>
    <dbReference type="NCBI Taxonomy" id="2750658"/>
    <lineage>
        <taxon>Bacteria</taxon>
        <taxon>Pseudomonadati</taxon>
        <taxon>Kiritimatiellota</taxon>
        <taxon>Kiritimatiellia</taxon>
        <taxon>Kiritimatiellales</taxon>
        <taxon>Pontiellaceae</taxon>
        <taxon>Pontiella</taxon>
    </lineage>
</organism>
<dbReference type="EC" id="3.2.1.51" evidence="3"/>
<dbReference type="InterPro" id="IPR017853">
    <property type="entry name" value="GH"/>
</dbReference>
<evidence type="ECO:0000256" key="5">
    <source>
        <dbReference type="ARBA" id="ARBA00022801"/>
    </source>
</evidence>
<accession>A0A6C2UIS9</accession>
<sequence>MKRTILLVACLATGLAQANPSDVKYDEMPEEYKPTIYAEPDAIDWMMEARYGVFMHWGPYCLAKVPASWGRNGPRPGAGKQANSGVPEEEYNNLYKTFNPVDFDADEWIRMVKDTGAKYFIFTTKHHDGFCMFDAKNTEYKITNTPFGRDVAKELAGACHKYGIKIVWYYSQPDWVHPDCLTDNNDRYRKYMFEQLEQLLTEYGPIAGLFFDGLGTKYYQWDTPRMLKMCRTLQPGIVINRRWGGGMPGEFSVNGDYDNPEQEIGHFEINRPWETNLTMSEAWSWTGGKRVKTYQTCLRLLIQCIGSGGNLALNTGPTPEGTINSPEKENYRFIGEWMRKNSESVYGTTGGPYKPAPWGVTCRKDNKIYLHILPKFSGKPEITIPALPVKVTSCEVLGGGKVELEQSGNTMTIKLDPANVDPIDNIVVLTVEGRATNIPVIEPVPDGARVEIASATASSAQTGRNSVETLMGRAQGNFVEGKKHKGWWSAQGNDKDLWLEFDFGKQAEFNYITMAEQIRNCSTRKFVIEYDANGEWKSLFEGGQIGMDFSLKAPKTTTSKLRIRFLENAFGQKPNLLKLEAFRL</sequence>
<dbReference type="AlphaFoldDB" id="A0A6C2UIS9"/>
<dbReference type="PANTHER" id="PTHR10030">
    <property type="entry name" value="ALPHA-L-FUCOSIDASE"/>
    <property type="match status" value="1"/>
</dbReference>
<protein>
    <recommendedName>
        <fullName evidence="3">alpha-L-fucosidase</fullName>
        <ecNumber evidence="3">3.2.1.51</ecNumber>
    </recommendedName>
</protein>
<keyword evidence="6" id="KW-0326">Glycosidase</keyword>
<feature type="chain" id="PRO_5025530210" description="alpha-L-fucosidase" evidence="7">
    <location>
        <begin position="19"/>
        <end position="584"/>
    </location>
</feature>
<keyword evidence="5" id="KW-0378">Hydrolase</keyword>
<dbReference type="Gene3D" id="2.60.120.260">
    <property type="entry name" value="Galactose-binding domain-like"/>
    <property type="match status" value="1"/>
</dbReference>
<dbReference type="InterPro" id="IPR000421">
    <property type="entry name" value="FA58C"/>
</dbReference>
<reference evidence="9 10" key="1">
    <citation type="submission" date="2019-04" db="EMBL/GenBank/DDBJ databases">
        <authorList>
            <person name="Van Vliet M D."/>
        </authorList>
    </citation>
    <scope>NUCLEOTIDE SEQUENCE [LARGE SCALE GENOMIC DNA]</scope>
    <source>
        <strain evidence="9 10">F21</strain>
    </source>
</reference>
<dbReference type="Pfam" id="PF00754">
    <property type="entry name" value="F5_F8_type_C"/>
    <property type="match status" value="1"/>
</dbReference>